<dbReference type="Proteomes" id="UP000001601">
    <property type="component" value="Unassembled WGS sequence"/>
</dbReference>
<protein>
    <submittedName>
        <fullName evidence="2">Uncharacterized protein</fullName>
    </submittedName>
</protein>
<dbReference type="STRING" id="398720.MED217_13114"/>
<keyword evidence="1" id="KW-0732">Signal</keyword>
<comment type="caution">
    <text evidence="2">The sequence shown here is derived from an EMBL/GenBank/DDBJ whole genome shotgun (WGS) entry which is preliminary data.</text>
</comment>
<gene>
    <name evidence="2" type="ORF">MED217_13114</name>
</gene>
<dbReference type="EMBL" id="AANC01000008">
    <property type="protein sequence ID" value="EAQ48448.1"/>
    <property type="molecule type" value="Genomic_DNA"/>
</dbReference>
<proteinExistence type="predicted"/>
<accession>A3XPS5</accession>
<name>A3XPS5_LEEBM</name>
<dbReference type="RefSeq" id="WP_009780977.1">
    <property type="nucleotide sequence ID" value="NZ_CH672395.1"/>
</dbReference>
<dbReference type="OrthoDB" id="1177628at2"/>
<reference evidence="2 3" key="1">
    <citation type="journal article" date="2007" name="Nature">
        <title>Light stimulates growth of proteorhodopsin-containing marine Flavobacteria.</title>
        <authorList>
            <person name="Gomez-Consarnau L."/>
            <person name="Gonzalez J.M."/>
            <person name="Coll-Llado M."/>
            <person name="Gourdon P."/>
            <person name="Pascher T."/>
            <person name="Neutze R."/>
            <person name="Pedros-Alio C."/>
            <person name="Pinhassi J."/>
        </authorList>
    </citation>
    <scope>NUCLEOTIDE SEQUENCE [LARGE SCALE GENOMIC DNA]</scope>
    <source>
        <strain evidence="2 3">MED217</strain>
    </source>
</reference>
<feature type="chain" id="PRO_5002663089" evidence="1">
    <location>
        <begin position="19"/>
        <end position="256"/>
    </location>
</feature>
<organism evidence="2 3">
    <name type="scientific">Leeuwenhoekiella blandensis (strain CECT 7118 / CCUG 51940 / KCTC 22103 / MED217)</name>
    <name type="common">Flavobacterium sp. (strain MED217)</name>
    <dbReference type="NCBI Taxonomy" id="398720"/>
    <lineage>
        <taxon>Bacteria</taxon>
        <taxon>Pseudomonadati</taxon>
        <taxon>Bacteroidota</taxon>
        <taxon>Flavobacteriia</taxon>
        <taxon>Flavobacteriales</taxon>
        <taxon>Flavobacteriaceae</taxon>
        <taxon>Leeuwenhoekiella</taxon>
    </lineage>
</organism>
<dbReference type="AlphaFoldDB" id="A3XPS5"/>
<dbReference type="HOGENOM" id="CLU_093843_0_0_10"/>
<evidence type="ECO:0000256" key="1">
    <source>
        <dbReference type="SAM" id="SignalP"/>
    </source>
</evidence>
<feature type="signal peptide" evidence="1">
    <location>
        <begin position="1"/>
        <end position="18"/>
    </location>
</feature>
<sequence>MEKLFVGLICLLAVAVHAQDSLYVYKADGVMLQGKPTQKTRLQKGALLLKDTRVELQPGASIIAINKAGELFKAADPGVYTQPMLLKRKTQNYPGNLSVNYFKFIWSELVGATKAKVQIGGVFRGNMLMRFPDDSTYIAGTTLHLEWDTVAATSPMFIFIKNTETEEYLKMAADGSMLMLYSHPFFSEGSTYQWSVTDEAFPNLNNLQFYTFTLITKEAYILKKEELLSQLQNPNLKTLSRREIETWLCARYNLCN</sequence>
<keyword evidence="3" id="KW-1185">Reference proteome</keyword>
<evidence type="ECO:0000313" key="2">
    <source>
        <dbReference type="EMBL" id="EAQ48448.1"/>
    </source>
</evidence>
<dbReference type="eggNOG" id="ENOG50336WI">
    <property type="taxonomic scope" value="Bacteria"/>
</dbReference>
<evidence type="ECO:0000313" key="3">
    <source>
        <dbReference type="Proteomes" id="UP000001601"/>
    </source>
</evidence>